<dbReference type="EMBL" id="LQYT01000035">
    <property type="protein sequence ID" value="KYD20487.1"/>
    <property type="molecule type" value="Genomic_DNA"/>
</dbReference>
<accession>A0A150M7G4</accession>
<evidence type="ECO:0000313" key="2">
    <source>
        <dbReference type="EMBL" id="KYD20487.1"/>
    </source>
</evidence>
<dbReference type="AlphaFoldDB" id="A0A150M7G4"/>
<evidence type="ECO:0000256" key="1">
    <source>
        <dbReference type="SAM" id="MobiDB-lite"/>
    </source>
</evidence>
<proteinExistence type="predicted"/>
<feature type="region of interest" description="Disordered" evidence="1">
    <location>
        <begin position="1"/>
        <end position="31"/>
    </location>
</feature>
<evidence type="ECO:0000313" key="3">
    <source>
        <dbReference type="Proteomes" id="UP000075683"/>
    </source>
</evidence>
<comment type="caution">
    <text evidence="2">The sequence shown here is derived from an EMBL/GenBank/DDBJ whole genome shotgun (WGS) entry which is preliminary data.</text>
</comment>
<sequence length="67" mass="7712">MGGEADLRGRAFAGNGKLPERKSGARYRSPPFRQRDVSFPRAREAARMLCFFHDFQIKVILWRSSVI</sequence>
<reference evidence="2 3" key="1">
    <citation type="submission" date="2016-01" db="EMBL/GenBank/DDBJ databases">
        <title>Draft Genome Sequences of Seven Thermophilic Sporeformers Isolated from Foods.</title>
        <authorList>
            <person name="Berendsen E.M."/>
            <person name="Wells-Bennik M.H."/>
            <person name="Krawcyk A.O."/>
            <person name="De Jong A."/>
            <person name="Holsappel S."/>
            <person name="Eijlander R.T."/>
            <person name="Kuipers O.P."/>
        </authorList>
    </citation>
    <scope>NUCLEOTIDE SEQUENCE [LARGE SCALE GENOMIC DNA]</scope>
    <source>
        <strain evidence="2 3">B4135</strain>
    </source>
</reference>
<name>A0A150M7G4_9BACI</name>
<organism evidence="2 3">
    <name type="scientific">Caldibacillus debilis</name>
    <dbReference type="NCBI Taxonomy" id="301148"/>
    <lineage>
        <taxon>Bacteria</taxon>
        <taxon>Bacillati</taxon>
        <taxon>Bacillota</taxon>
        <taxon>Bacilli</taxon>
        <taxon>Bacillales</taxon>
        <taxon>Bacillaceae</taxon>
        <taxon>Caldibacillus</taxon>
    </lineage>
</organism>
<dbReference type="STRING" id="301148.B4135_1865"/>
<protein>
    <submittedName>
        <fullName evidence="2">Uncharacterized protein</fullName>
    </submittedName>
</protein>
<gene>
    <name evidence="2" type="ORF">B4135_1865</name>
</gene>
<dbReference type="Proteomes" id="UP000075683">
    <property type="component" value="Unassembled WGS sequence"/>
</dbReference>